<keyword evidence="2" id="KW-1185">Reference proteome</keyword>
<protein>
    <submittedName>
        <fullName evidence="1">Uncharacterized protein</fullName>
    </submittedName>
</protein>
<dbReference type="EMBL" id="KN549223">
    <property type="protein sequence ID" value="KHJ99373.1"/>
    <property type="molecule type" value="Genomic_DNA"/>
</dbReference>
<name>A0A0B1TP83_OESDE</name>
<reference evidence="1 2" key="1">
    <citation type="submission" date="2014-03" db="EMBL/GenBank/DDBJ databases">
        <title>Draft genome of the hookworm Oesophagostomum dentatum.</title>
        <authorList>
            <person name="Mitreva M."/>
        </authorList>
    </citation>
    <scope>NUCLEOTIDE SEQUENCE [LARGE SCALE GENOMIC DNA]</scope>
    <source>
        <strain evidence="1 2">OD-Hann</strain>
    </source>
</reference>
<evidence type="ECO:0000313" key="1">
    <source>
        <dbReference type="EMBL" id="KHJ99373.1"/>
    </source>
</evidence>
<sequence length="90" mass="10363">MPGRAGNSWSILVRAPEDHTQRRMCANHTLSIHADIMKDSRITVNADPGKRRRYANTSAKRVIKPTMETIKLWGKALDICPMMRKLYKKK</sequence>
<proteinExistence type="predicted"/>
<evidence type="ECO:0000313" key="2">
    <source>
        <dbReference type="Proteomes" id="UP000053660"/>
    </source>
</evidence>
<organism evidence="1 2">
    <name type="scientific">Oesophagostomum dentatum</name>
    <name type="common">Nodular worm</name>
    <dbReference type="NCBI Taxonomy" id="61180"/>
    <lineage>
        <taxon>Eukaryota</taxon>
        <taxon>Metazoa</taxon>
        <taxon>Ecdysozoa</taxon>
        <taxon>Nematoda</taxon>
        <taxon>Chromadorea</taxon>
        <taxon>Rhabditida</taxon>
        <taxon>Rhabditina</taxon>
        <taxon>Rhabditomorpha</taxon>
        <taxon>Strongyloidea</taxon>
        <taxon>Strongylidae</taxon>
        <taxon>Oesophagostomum</taxon>
    </lineage>
</organism>
<accession>A0A0B1TP83</accession>
<dbReference type="Proteomes" id="UP000053660">
    <property type="component" value="Unassembled WGS sequence"/>
</dbReference>
<gene>
    <name evidence="1" type="ORF">OESDEN_00611</name>
</gene>
<dbReference type="AlphaFoldDB" id="A0A0B1TP83"/>